<evidence type="ECO:0000313" key="3">
    <source>
        <dbReference type="EMBL" id="KAA1081865.1"/>
    </source>
</evidence>
<dbReference type="EMBL" id="VSWC01000196">
    <property type="protein sequence ID" value="KAA1066536.1"/>
    <property type="molecule type" value="Genomic_DNA"/>
</dbReference>
<comment type="caution">
    <text evidence="2">The sequence shown here is derived from an EMBL/GenBank/DDBJ whole genome shotgun (WGS) entry which is preliminary data.</text>
</comment>
<accession>A0A5B0LR02</accession>
<name>A0A5B0LR02_PUCGR</name>
<gene>
    <name evidence="2" type="ORF">PGT21_033199</name>
    <name evidence="3" type="ORF">PGTUg99_020126</name>
</gene>
<protein>
    <submittedName>
        <fullName evidence="2">Uncharacterized protein</fullName>
    </submittedName>
</protein>
<evidence type="ECO:0000313" key="5">
    <source>
        <dbReference type="Proteomes" id="UP000325313"/>
    </source>
</evidence>
<dbReference type="Proteomes" id="UP000324748">
    <property type="component" value="Unassembled WGS sequence"/>
</dbReference>
<dbReference type="EMBL" id="VDEP01000440">
    <property type="protein sequence ID" value="KAA1081865.1"/>
    <property type="molecule type" value="Genomic_DNA"/>
</dbReference>
<feature type="compositionally biased region" description="Low complexity" evidence="1">
    <location>
        <begin position="54"/>
        <end position="66"/>
    </location>
</feature>
<feature type="region of interest" description="Disordered" evidence="1">
    <location>
        <begin position="1"/>
        <end position="66"/>
    </location>
</feature>
<dbReference type="OrthoDB" id="2507451at2759"/>
<sequence>MKMEIPLGLRESPATTPNFNPGRLGTYTLRKQSPVGEGASGDPMPKSLVPYRKSSPLLDSSYSSSWESEVNQPVKPQYEEVYQNPAKFRSLKDAEFLKKLAKDAAKSVDSAVERSEKTIREDAVFRIVPDTDFLIKQFRKEWIAKLPPEKQEDPILLKEIDQVQQKLKPILEASKSRFETERQIKLITKQWTTFQSDLDKALHNALHSYVEEETSNAVLSKLQNHFSNWNSRSINTQAKKIAKEFVNEVGSVHVERIYAKMLDKKPRIIQINKKWQLKKYLVKQLTSAPHTSDEEFQFILAQLIKDARSWSSHKTDLQLLKKTPTRIARRITINPEKILEYKLRFQITQIAKEFFRDIEDVVPAELRLISERVASNEEIMAAAYKSKVDELIHMENKDFQVQLFMKYFYVDKSAQEMYDVMKDLAREWNVDFEGFRRQFKDRLPRGEYNDLVEAASRSKLEYSRLLEYIKTQRGIALFEKLEEEHFGQNGQYASFKDSIKHFLVRLKENNLINKRQYRELDAKVTKSDKEPLTLMDSLHQELGFPIKLYKELQAESIPQSKPSLIHSSINKFLEELRNVGLLTKEERNYLYHPDNLKSPSSRYPIKSFRNKVEKLQDLPKLFEERLHSHTHELFPHIWKDETFKSQTLSYYQERVISKHKQDIENHLKKGEYALAFKELEPKSIQKEAVDYTSDEYWASKLWDDYFSRELPAMTTTLDKLKEMKKLRQIPDEKLAGAKEFRDKVLEMFLGHVENPNSKNLGIPWVNDDTLKLPETEAEIEKLINQKNFILMVNPLKKDDPRLEDTPLRYLKEETIDEWNHSVKYMFNHWNELYKLMSEKTKRANKMKRYLQGLENYHEVIQEIFDSINGQFSLIEKHKLYRFNMLPDDPRNLM</sequence>
<reference evidence="4 5" key="1">
    <citation type="submission" date="2019-05" db="EMBL/GenBank/DDBJ databases">
        <title>Emergence of the Ug99 lineage of the wheat stem rust pathogen through somatic hybridization.</title>
        <authorList>
            <person name="Li F."/>
            <person name="Upadhyaya N.M."/>
            <person name="Sperschneider J."/>
            <person name="Matny O."/>
            <person name="Nguyen-Phuc H."/>
            <person name="Mago R."/>
            <person name="Raley C."/>
            <person name="Miller M.E."/>
            <person name="Silverstein K.A.T."/>
            <person name="Henningsen E."/>
            <person name="Hirsch C.D."/>
            <person name="Visser B."/>
            <person name="Pretorius Z.A."/>
            <person name="Steffenson B.J."/>
            <person name="Schwessinger B."/>
            <person name="Dodds P.N."/>
            <person name="Figueroa M."/>
        </authorList>
    </citation>
    <scope>NUCLEOTIDE SEQUENCE [LARGE SCALE GENOMIC DNA]</scope>
    <source>
        <strain evidence="2">21-0</strain>
        <strain evidence="3 5">Ug99</strain>
    </source>
</reference>
<evidence type="ECO:0000256" key="1">
    <source>
        <dbReference type="SAM" id="MobiDB-lite"/>
    </source>
</evidence>
<evidence type="ECO:0000313" key="2">
    <source>
        <dbReference type="EMBL" id="KAA1066536.1"/>
    </source>
</evidence>
<proteinExistence type="predicted"/>
<keyword evidence="4" id="KW-1185">Reference proteome</keyword>
<dbReference type="AlphaFoldDB" id="A0A5B0LR02"/>
<evidence type="ECO:0000313" key="4">
    <source>
        <dbReference type="Proteomes" id="UP000324748"/>
    </source>
</evidence>
<dbReference type="Proteomes" id="UP000325313">
    <property type="component" value="Unassembled WGS sequence"/>
</dbReference>
<organism evidence="2 4">
    <name type="scientific">Puccinia graminis f. sp. tritici</name>
    <dbReference type="NCBI Taxonomy" id="56615"/>
    <lineage>
        <taxon>Eukaryota</taxon>
        <taxon>Fungi</taxon>
        <taxon>Dikarya</taxon>
        <taxon>Basidiomycota</taxon>
        <taxon>Pucciniomycotina</taxon>
        <taxon>Pucciniomycetes</taxon>
        <taxon>Pucciniales</taxon>
        <taxon>Pucciniaceae</taxon>
        <taxon>Puccinia</taxon>
    </lineage>
</organism>